<organism evidence="2 3">
    <name type="scientific">Gymnopus androsaceus JB14</name>
    <dbReference type="NCBI Taxonomy" id="1447944"/>
    <lineage>
        <taxon>Eukaryota</taxon>
        <taxon>Fungi</taxon>
        <taxon>Dikarya</taxon>
        <taxon>Basidiomycota</taxon>
        <taxon>Agaricomycotina</taxon>
        <taxon>Agaricomycetes</taxon>
        <taxon>Agaricomycetidae</taxon>
        <taxon>Agaricales</taxon>
        <taxon>Marasmiineae</taxon>
        <taxon>Omphalotaceae</taxon>
        <taxon>Gymnopus</taxon>
    </lineage>
</organism>
<keyword evidence="3" id="KW-1185">Reference proteome</keyword>
<reference evidence="2" key="1">
    <citation type="journal article" date="2019" name="Environ. Microbiol.">
        <title>Fungal ecological strategies reflected in gene transcription - a case study of two litter decomposers.</title>
        <authorList>
            <person name="Barbi F."/>
            <person name="Kohler A."/>
            <person name="Barry K."/>
            <person name="Baskaran P."/>
            <person name="Daum C."/>
            <person name="Fauchery L."/>
            <person name="Ihrmark K."/>
            <person name="Kuo A."/>
            <person name="LaButti K."/>
            <person name="Lipzen A."/>
            <person name="Morin E."/>
            <person name="Grigoriev I.V."/>
            <person name="Henrissat B."/>
            <person name="Lindahl B."/>
            <person name="Martin F."/>
        </authorList>
    </citation>
    <scope>NUCLEOTIDE SEQUENCE</scope>
    <source>
        <strain evidence="2">JB14</strain>
    </source>
</reference>
<protein>
    <submittedName>
        <fullName evidence="2">Uncharacterized protein</fullName>
    </submittedName>
</protein>
<evidence type="ECO:0000313" key="1">
    <source>
        <dbReference type="EMBL" id="KAE9383844.1"/>
    </source>
</evidence>
<dbReference type="Proteomes" id="UP000799118">
    <property type="component" value="Unassembled WGS sequence"/>
</dbReference>
<accession>A0A6A4IN86</accession>
<dbReference type="AlphaFoldDB" id="A0A6A4IN86"/>
<evidence type="ECO:0000313" key="3">
    <source>
        <dbReference type="Proteomes" id="UP000799118"/>
    </source>
</evidence>
<dbReference type="EMBL" id="ML769386">
    <property type="protein sequence ID" value="KAE9409864.1"/>
    <property type="molecule type" value="Genomic_DNA"/>
</dbReference>
<proteinExistence type="predicted"/>
<gene>
    <name evidence="2" type="ORF">BT96DRAFT_459666</name>
    <name evidence="1" type="ORF">BT96DRAFT_929568</name>
</gene>
<sequence length="120" mass="13316">MCLVEDLLAGKFYLIGEKQRLRHHSVAFLGFLSTPPISSCDAVGSFSTSLLRIGSRLHPDVISEYDSSYVAESGSRPPSTPTTLRHSHMLRKEEVVLLLRHRCDTALFSTLESVPAFILT</sequence>
<evidence type="ECO:0000313" key="2">
    <source>
        <dbReference type="EMBL" id="KAE9409864.1"/>
    </source>
</evidence>
<name>A0A6A4IN86_9AGAR</name>
<dbReference type="EMBL" id="ML770307">
    <property type="protein sequence ID" value="KAE9383844.1"/>
    <property type="molecule type" value="Genomic_DNA"/>
</dbReference>